<dbReference type="EMBL" id="KP241066">
    <property type="protein sequence ID" value="AIZ95392.1"/>
    <property type="molecule type" value="Genomic_DNA"/>
</dbReference>
<accession>A0A1L1WKX7</accession>
<organism evidence="1">
    <name type="scientific">Erycina pusilla</name>
    <dbReference type="NCBI Taxonomy" id="154679"/>
    <lineage>
        <taxon>Eukaryota</taxon>
        <taxon>Viridiplantae</taxon>
        <taxon>Streptophyta</taxon>
        <taxon>Embryophyta</taxon>
        <taxon>Tracheophyta</taxon>
        <taxon>Spermatophyta</taxon>
        <taxon>Magnoliopsida</taxon>
        <taxon>Liliopsida</taxon>
        <taxon>Asparagales</taxon>
        <taxon>Orchidaceae</taxon>
        <taxon>Epidendroideae</taxon>
        <taxon>Cymbidieae</taxon>
        <taxon>Oncidiinae</taxon>
        <taxon>Erycina</taxon>
    </lineage>
</organism>
<protein>
    <submittedName>
        <fullName evidence="1">MADS46</fullName>
    </submittedName>
</protein>
<evidence type="ECO:0000313" key="1">
    <source>
        <dbReference type="EMBL" id="AIZ95392.1"/>
    </source>
</evidence>
<name>A0A1L1WKX7_9ASPA</name>
<proteinExistence type="predicted"/>
<gene>
    <name evidence="1" type="primary">MADS46</name>
</gene>
<reference evidence="1" key="1">
    <citation type="submission" date="2014-11" db="EMBL/GenBank/DDBJ databases">
        <title>Draft genome sequences of the model orchid Erycina pusilla.</title>
        <authorList>
            <person name="Lin C.-S."/>
            <person name="Huang Y.-T."/>
            <person name="Albert V.A."/>
            <person name="Lin S.-Y."/>
            <person name="Ou C.-I."/>
            <person name="Hsu C.-T."/>
            <person name="Liao D.-C."/>
            <person name="Wu F.-H."/>
            <person name="Chang W.-J."/>
            <person name="Shih M.-C."/>
            <person name="Su Y.-H."/>
            <person name="Ho B.-C."/>
            <person name="Yu S.-L."/>
            <person name="Chan M.-T."/>
            <person name="Chen J.J.W."/>
        </authorList>
    </citation>
    <scope>NUCLEOTIDE SEQUENCE</scope>
</reference>
<sequence length="66" mass="7813">MIFEIKWALYDQINIYSSRYDFSMTKTLEKYQKCSYNASESMVPSKDTQVTQISTLSQIKFLRLSL</sequence>
<dbReference type="AlphaFoldDB" id="A0A1L1WKX7"/>